<sequence>MAVEISGCQVRFARIEQVVQLISILNLLGCPADIGRILVCGSTFFAFAIPVGFHLVL</sequence>
<dbReference type="Proteomes" id="UP000075288">
    <property type="component" value="Unassembled WGS sequence"/>
</dbReference>
<evidence type="ECO:0000313" key="5">
    <source>
        <dbReference type="Proteomes" id="UP000075288"/>
    </source>
</evidence>
<evidence type="ECO:0000256" key="1">
    <source>
        <dbReference type="SAM" id="Phobius"/>
    </source>
</evidence>
<protein>
    <submittedName>
        <fullName evidence="3">Uncharacterized protein</fullName>
    </submittedName>
</protein>
<dbReference type="EMBL" id="LQYG01000010">
    <property type="protein sequence ID" value="KYC66158.1"/>
    <property type="molecule type" value="Genomic_DNA"/>
</dbReference>
<reference evidence="4" key="3">
    <citation type="submission" date="2016-01" db="EMBL/GenBank/DDBJ databases">
        <authorList>
            <person name="Mitreva M."/>
            <person name="Pepin K.H."/>
            <person name="Mihindukulasuriya K.A."/>
            <person name="Fulton R."/>
            <person name="Fronick C."/>
            <person name="O'Laughlin M."/>
            <person name="Miner T."/>
            <person name="Herter B."/>
            <person name="Rosa B.A."/>
            <person name="Cordes M."/>
            <person name="Tomlinson C."/>
            <person name="Wollam A."/>
            <person name="Palsikar V.B."/>
            <person name="Mardis E.R."/>
            <person name="Wilson R.K."/>
        </authorList>
    </citation>
    <scope>NUCLEOTIDE SEQUENCE [LARGE SCALE GENOMIC DNA]</scope>
    <source>
        <strain evidence="4">GED7749B</strain>
    </source>
</reference>
<comment type="caution">
    <text evidence="3">The sequence shown here is derived from an EMBL/GenBank/DDBJ whole genome shotgun (WGS) entry which is preliminary data.</text>
</comment>
<dbReference type="Proteomes" id="UP000070376">
    <property type="component" value="Unassembled WGS sequence"/>
</dbReference>
<name>A0A150KAF8_HEYCO</name>
<dbReference type="AlphaFoldDB" id="A0A150KAF8"/>
<keyword evidence="1" id="KW-0812">Transmembrane</keyword>
<evidence type="ECO:0000313" key="4">
    <source>
        <dbReference type="Proteomes" id="UP000070376"/>
    </source>
</evidence>
<gene>
    <name evidence="3" type="ORF">B4098_2706</name>
    <name evidence="2" type="ORF">HMPREF3213_01072</name>
</gene>
<evidence type="ECO:0000313" key="2">
    <source>
        <dbReference type="EMBL" id="KWZ84013.1"/>
    </source>
</evidence>
<evidence type="ECO:0000313" key="3">
    <source>
        <dbReference type="EMBL" id="KYC66158.1"/>
    </source>
</evidence>
<reference evidence="2" key="2">
    <citation type="submission" date="2016-01" db="EMBL/GenBank/DDBJ databases">
        <authorList>
            <person name="Oliw E.H."/>
        </authorList>
    </citation>
    <scope>NUCLEOTIDE SEQUENCE [LARGE SCALE GENOMIC DNA]</scope>
    <source>
        <strain evidence="2">GED7749B</strain>
    </source>
</reference>
<accession>A0A150KAF8</accession>
<reference evidence="3 5" key="1">
    <citation type="submission" date="2016-01" db="EMBL/GenBank/DDBJ databases">
        <title>Genome Sequences of Twelve Sporeforming Bacillus Species Isolated from Foods.</title>
        <authorList>
            <person name="Berendsen E.M."/>
            <person name="Wells-Bennik M.H."/>
            <person name="Krawcyk A.O."/>
            <person name="De Jong A."/>
            <person name="Holsappel S."/>
            <person name="Eijlander R.T."/>
            <person name="Kuipers O.P."/>
        </authorList>
    </citation>
    <scope>NUCLEOTIDE SEQUENCE [LARGE SCALE GENOMIC DNA]</scope>
    <source>
        <strain evidence="3 5">B4098</strain>
    </source>
</reference>
<keyword evidence="1" id="KW-1133">Transmembrane helix</keyword>
<feature type="transmembrane region" description="Helical" evidence="1">
    <location>
        <begin position="34"/>
        <end position="56"/>
    </location>
</feature>
<dbReference type="PATRIC" id="fig|1398.22.peg.1081"/>
<proteinExistence type="predicted"/>
<organism evidence="3 5">
    <name type="scientific">Heyndrickxia coagulans</name>
    <name type="common">Weizmannia coagulans</name>
    <dbReference type="NCBI Taxonomy" id="1398"/>
    <lineage>
        <taxon>Bacteria</taxon>
        <taxon>Bacillati</taxon>
        <taxon>Bacillota</taxon>
        <taxon>Bacilli</taxon>
        <taxon>Bacillales</taxon>
        <taxon>Bacillaceae</taxon>
        <taxon>Heyndrickxia</taxon>
    </lineage>
</organism>
<keyword evidence="1" id="KW-0472">Membrane</keyword>
<dbReference type="EMBL" id="LRPN01000033">
    <property type="protein sequence ID" value="KWZ84013.1"/>
    <property type="molecule type" value="Genomic_DNA"/>
</dbReference>